<evidence type="ECO:0000313" key="1">
    <source>
        <dbReference type="EMBL" id="EPX62527.1"/>
    </source>
</evidence>
<sequence>MAAFTATHPFAATVSVFPHILPRGAAWSNPCARAAVALGASAGREARPF</sequence>
<evidence type="ECO:0000313" key="2">
    <source>
        <dbReference type="Proteomes" id="UP000011682"/>
    </source>
</evidence>
<proteinExistence type="predicted"/>
<dbReference type="AlphaFoldDB" id="S9PJD7"/>
<protein>
    <submittedName>
        <fullName evidence="1">Uncharacterized protein</fullName>
    </submittedName>
</protein>
<comment type="caution">
    <text evidence="1">The sequence shown here is derived from an EMBL/GenBank/DDBJ whole genome shotgun (WGS) entry which is preliminary data.</text>
</comment>
<keyword evidence="2" id="KW-1185">Reference proteome</keyword>
<organism evidence="1 2">
    <name type="scientific">Cystobacter fuscus (strain ATCC 25194 / DSM 2262 / NBRC 100088 / M29)</name>
    <dbReference type="NCBI Taxonomy" id="1242864"/>
    <lineage>
        <taxon>Bacteria</taxon>
        <taxon>Pseudomonadati</taxon>
        <taxon>Myxococcota</taxon>
        <taxon>Myxococcia</taxon>
        <taxon>Myxococcales</taxon>
        <taxon>Cystobacterineae</taxon>
        <taxon>Archangiaceae</taxon>
        <taxon>Cystobacter</taxon>
    </lineage>
</organism>
<dbReference type="EMBL" id="ANAH02000007">
    <property type="protein sequence ID" value="EPX62527.1"/>
    <property type="molecule type" value="Genomic_DNA"/>
</dbReference>
<reference evidence="1" key="1">
    <citation type="submission" date="2013-05" db="EMBL/GenBank/DDBJ databases">
        <title>Genome assembly of Cystobacter fuscus DSM 2262.</title>
        <authorList>
            <person name="Sharma G."/>
            <person name="Khatri I."/>
            <person name="Kaur C."/>
            <person name="Mayilraj S."/>
            <person name="Subramanian S."/>
        </authorList>
    </citation>
    <scope>NUCLEOTIDE SEQUENCE [LARGE SCALE GENOMIC DNA]</scope>
    <source>
        <strain evidence="1">DSM 2262</strain>
    </source>
</reference>
<gene>
    <name evidence="1" type="ORF">D187_008715</name>
</gene>
<accession>S9PJD7</accession>
<name>S9PJD7_CYSF2</name>
<dbReference type="Proteomes" id="UP000011682">
    <property type="component" value="Unassembled WGS sequence"/>
</dbReference>